<accession>A0A935IWA1</accession>
<dbReference type="InterPro" id="IPR003615">
    <property type="entry name" value="HNH_nuc"/>
</dbReference>
<keyword evidence="3" id="KW-0540">Nuclease</keyword>
<dbReference type="Gene3D" id="1.10.30.50">
    <property type="match status" value="1"/>
</dbReference>
<feature type="region of interest" description="Disordered" evidence="1">
    <location>
        <begin position="303"/>
        <end position="333"/>
    </location>
</feature>
<reference evidence="3 4" key="1">
    <citation type="submission" date="2020-10" db="EMBL/GenBank/DDBJ databases">
        <title>Connecting structure to function with the recovery of over 1000 high-quality activated sludge metagenome-assembled genomes encoding full-length rRNA genes using long-read sequencing.</title>
        <authorList>
            <person name="Singleton C.M."/>
            <person name="Petriglieri F."/>
            <person name="Kristensen J.M."/>
            <person name="Kirkegaard R.H."/>
            <person name="Michaelsen T.Y."/>
            <person name="Andersen M.H."/>
            <person name="Karst S.M."/>
            <person name="Dueholm M.S."/>
            <person name="Nielsen P.H."/>
            <person name="Albertsen M."/>
        </authorList>
    </citation>
    <scope>NUCLEOTIDE SEQUENCE [LARGE SCALE GENOMIC DNA]</scope>
    <source>
        <strain evidence="3">Ega_18-Q3-R5-49_MAXAC.001</strain>
    </source>
</reference>
<gene>
    <name evidence="3" type="ORF">IPI13_12210</name>
</gene>
<evidence type="ECO:0000259" key="2">
    <source>
        <dbReference type="SMART" id="SM00507"/>
    </source>
</evidence>
<name>A0A935IWA1_9MICO</name>
<evidence type="ECO:0000313" key="3">
    <source>
        <dbReference type="EMBL" id="MBK7273888.1"/>
    </source>
</evidence>
<dbReference type="SMART" id="SM00507">
    <property type="entry name" value="HNHc"/>
    <property type="match status" value="1"/>
</dbReference>
<dbReference type="Proteomes" id="UP000726105">
    <property type="component" value="Unassembled WGS sequence"/>
</dbReference>
<dbReference type="AlphaFoldDB" id="A0A935IWA1"/>
<evidence type="ECO:0000313" key="4">
    <source>
        <dbReference type="Proteomes" id="UP000726105"/>
    </source>
</evidence>
<organism evidence="3 4">
    <name type="scientific">Candidatus Phosphoribacter hodrii</name>
    <dbReference type="NCBI Taxonomy" id="2953743"/>
    <lineage>
        <taxon>Bacteria</taxon>
        <taxon>Bacillati</taxon>
        <taxon>Actinomycetota</taxon>
        <taxon>Actinomycetes</taxon>
        <taxon>Micrococcales</taxon>
        <taxon>Dermatophilaceae</taxon>
        <taxon>Candidatus Phosphoribacter</taxon>
    </lineage>
</organism>
<dbReference type="CDD" id="cd00085">
    <property type="entry name" value="HNHc"/>
    <property type="match status" value="1"/>
</dbReference>
<sequence length="556" mass="58372">MFEGLPWEAGQDQLEVLAGRSLRDVSPLLAADALLGVDPLALLDLDQSVAEEVVAQLQVALNQVAALQAIVIETVARRVEHDVELAKDGDRLAGHFPAGWGTGDDYTPSVLAPLLHLPPRTMAGRLGEARVLVNELPRTLRAALDGDLEPWRVGAVVAGSFGVASERMPDFEVALFGEGGLGDATAGVLRKRAERVAAKVDAGVLEQRVAEGKRSRCVRVAPGVLPGTTEWTAIAAADRSQLAWSAVCDLADEYLRGKPGLTPGQARADAFLDLLLRNVDVQTVVTIGVTDATIVALLEANEQVQGSGQRGSGQQGSGQRGSGQQGSGQQGQAFRQPQFVGVGAASIPSPALPYLPPDVHPPFTRTALTTRLFSEPADQAAGTRVDDSLAGSAQAGLAAPATVVSGGAQPAAGSGVVDAGACGWLLGDQVAAILRHPDTLVRLAKLDPRTGATAYLSSESYRPGAALARLVRERDGTCRFPGCRVAAARCDLDHAVPFPQGPTDARNLHALCRRHHGFKHHAGWSVDLAWDGTLTWTSPTGRQYVTLPHDRRESAA</sequence>
<comment type="caution">
    <text evidence="3">The sequence shown here is derived from an EMBL/GenBank/DDBJ whole genome shotgun (WGS) entry which is preliminary data.</text>
</comment>
<keyword evidence="3" id="KW-0255">Endonuclease</keyword>
<feature type="domain" description="HNH nuclease" evidence="2">
    <location>
        <begin position="466"/>
        <end position="517"/>
    </location>
</feature>
<dbReference type="EMBL" id="JADJIB010000004">
    <property type="protein sequence ID" value="MBK7273888.1"/>
    <property type="molecule type" value="Genomic_DNA"/>
</dbReference>
<proteinExistence type="predicted"/>
<keyword evidence="3" id="KW-0378">Hydrolase</keyword>
<feature type="compositionally biased region" description="Gly residues" evidence="1">
    <location>
        <begin position="308"/>
        <end position="329"/>
    </location>
</feature>
<dbReference type="GO" id="GO:0004519">
    <property type="term" value="F:endonuclease activity"/>
    <property type="evidence" value="ECO:0007669"/>
    <property type="project" value="UniProtKB-KW"/>
</dbReference>
<evidence type="ECO:0000256" key="1">
    <source>
        <dbReference type="SAM" id="MobiDB-lite"/>
    </source>
</evidence>
<protein>
    <submittedName>
        <fullName evidence="3">HNH endonuclease</fullName>
    </submittedName>
</protein>